<comment type="caution">
    <text evidence="3">The sequence shown here is derived from an EMBL/GenBank/DDBJ whole genome shotgun (WGS) entry which is preliminary data.</text>
</comment>
<evidence type="ECO:0000259" key="2">
    <source>
        <dbReference type="Pfam" id="PF25967"/>
    </source>
</evidence>
<dbReference type="EMBL" id="BMLI01000001">
    <property type="protein sequence ID" value="GGM90655.1"/>
    <property type="molecule type" value="Genomic_DNA"/>
</dbReference>
<dbReference type="PANTHER" id="PTHR30469:SF15">
    <property type="entry name" value="HLYD FAMILY OF SECRETION PROTEINS"/>
    <property type="match status" value="1"/>
</dbReference>
<gene>
    <name evidence="3" type="ORF">GCM10010967_24650</name>
</gene>
<sequence>MEKLYVLILAGLATLSSCKKEPATFKAATRPVNEAVYASGEIMPEAYELIKATSSQRVLQILVKQGEQVRRGQVLGVLGQPSQNTQLGILNEQLRLARKNASDSSARGLELRQKAALAKQQYDLDLAEARKYQELAADKAVSEQEAGRRAMKAEASLADYKNLQFQYDALLNDQKEKVLSVSRQLAELRQLRETNVLTASIEGKVFSIYLTEGSTAAAGEPVLLTGSASRFKLELLVDERDIAQVNLGQKVFFETDAFEGKEFTATISKIVPVIQKENRSFKVEAAVEGAGSFFPQSSVEANILIREQKDALAIPGAFLQPGDSVYTAGPDSKVLKRKVQAGVRNGQWIEIRSGLKAGELIYEKAP</sequence>
<accession>A0ABQ2HVM4</accession>
<dbReference type="Proteomes" id="UP000632339">
    <property type="component" value="Unassembled WGS sequence"/>
</dbReference>
<feature type="domain" description="Multidrug resistance protein MdtA-like C-terminal permuted SH3" evidence="2">
    <location>
        <begin position="325"/>
        <end position="359"/>
    </location>
</feature>
<dbReference type="InterPro" id="IPR058792">
    <property type="entry name" value="Beta-barrel_RND_2"/>
</dbReference>
<protein>
    <submittedName>
        <fullName evidence="3">Secretion protein HlyD</fullName>
    </submittedName>
</protein>
<feature type="domain" description="CusB-like beta-barrel" evidence="1">
    <location>
        <begin position="235"/>
        <end position="290"/>
    </location>
</feature>
<dbReference type="RefSeq" id="WP_019943586.1">
    <property type="nucleotide sequence ID" value="NZ_BMLI01000001.1"/>
</dbReference>
<dbReference type="PANTHER" id="PTHR30469">
    <property type="entry name" value="MULTIDRUG RESISTANCE PROTEIN MDTA"/>
    <property type="match status" value="1"/>
</dbReference>
<name>A0ABQ2HVM4_9BACT</name>
<dbReference type="Pfam" id="PF25954">
    <property type="entry name" value="Beta-barrel_RND_2"/>
    <property type="match status" value="1"/>
</dbReference>
<dbReference type="InterPro" id="IPR058627">
    <property type="entry name" value="MdtA-like_C"/>
</dbReference>
<proteinExistence type="predicted"/>
<keyword evidence="4" id="KW-1185">Reference proteome</keyword>
<dbReference type="Gene3D" id="2.40.30.170">
    <property type="match status" value="1"/>
</dbReference>
<dbReference type="PROSITE" id="PS51257">
    <property type="entry name" value="PROKAR_LIPOPROTEIN"/>
    <property type="match status" value="1"/>
</dbReference>
<reference evidence="4" key="1">
    <citation type="journal article" date="2019" name="Int. J. Syst. Evol. Microbiol.">
        <title>The Global Catalogue of Microorganisms (GCM) 10K type strain sequencing project: providing services to taxonomists for standard genome sequencing and annotation.</title>
        <authorList>
            <consortium name="The Broad Institute Genomics Platform"/>
            <consortium name="The Broad Institute Genome Sequencing Center for Infectious Disease"/>
            <person name="Wu L."/>
            <person name="Ma J."/>
        </authorList>
    </citation>
    <scope>NUCLEOTIDE SEQUENCE [LARGE SCALE GENOMIC DNA]</scope>
    <source>
        <strain evidence="4">CGMCC 1.6375</strain>
    </source>
</reference>
<evidence type="ECO:0000259" key="1">
    <source>
        <dbReference type="Pfam" id="PF25954"/>
    </source>
</evidence>
<organism evidence="3 4">
    <name type="scientific">Dyadobacter beijingensis</name>
    <dbReference type="NCBI Taxonomy" id="365489"/>
    <lineage>
        <taxon>Bacteria</taxon>
        <taxon>Pseudomonadati</taxon>
        <taxon>Bacteroidota</taxon>
        <taxon>Cytophagia</taxon>
        <taxon>Cytophagales</taxon>
        <taxon>Spirosomataceae</taxon>
        <taxon>Dyadobacter</taxon>
    </lineage>
</organism>
<dbReference type="Pfam" id="PF25967">
    <property type="entry name" value="RND-MFP_C"/>
    <property type="match status" value="1"/>
</dbReference>
<evidence type="ECO:0000313" key="3">
    <source>
        <dbReference type="EMBL" id="GGM90655.1"/>
    </source>
</evidence>
<dbReference type="Gene3D" id="2.40.420.20">
    <property type="match status" value="1"/>
</dbReference>
<evidence type="ECO:0000313" key="4">
    <source>
        <dbReference type="Proteomes" id="UP000632339"/>
    </source>
</evidence>